<organism evidence="1 2">
    <name type="scientific">Herbaspirillum aquaticum</name>
    <dbReference type="NCBI Taxonomy" id="568783"/>
    <lineage>
        <taxon>Bacteria</taxon>
        <taxon>Pseudomonadati</taxon>
        <taxon>Pseudomonadota</taxon>
        <taxon>Betaproteobacteria</taxon>
        <taxon>Burkholderiales</taxon>
        <taxon>Oxalobacteraceae</taxon>
        <taxon>Herbaspirillum</taxon>
    </lineage>
</organism>
<dbReference type="PANTHER" id="PTHR36922:SF1">
    <property type="entry name" value="DUF1993 DOMAIN-CONTAINING PROTEIN"/>
    <property type="match status" value="1"/>
</dbReference>
<evidence type="ECO:0000313" key="2">
    <source>
        <dbReference type="Proteomes" id="UP000214747"/>
    </source>
</evidence>
<dbReference type="Gene3D" id="1.20.120.450">
    <property type="entry name" value="dinb family like domain"/>
    <property type="match status" value="1"/>
</dbReference>
<dbReference type="PANTHER" id="PTHR36922">
    <property type="entry name" value="BLL2446 PROTEIN"/>
    <property type="match status" value="1"/>
</dbReference>
<protein>
    <recommendedName>
        <fullName evidence="3">DUF1993 domain-containing protein</fullName>
    </recommendedName>
</protein>
<name>A0A225SS08_9BURK</name>
<dbReference type="Pfam" id="PF09351">
    <property type="entry name" value="DUF1993"/>
    <property type="match status" value="1"/>
</dbReference>
<sequence>MTITLYQASIPLLVRGLNTLSTLLDKAEQHAGQHQLDAQQLLSARLYEDMFPLSAQIQRASDTAKATASRLSGVAAPAFADDESTFDELQARINKTLLFLETVTPEAVDGQEERPVTMKLRGEERTMTAQEYLTVFGLPNFLFHVTTAYGILRHQGVKLGKMDFLGL</sequence>
<dbReference type="InterPro" id="IPR034660">
    <property type="entry name" value="DinB/YfiT-like"/>
</dbReference>
<accession>A0A225SS08</accession>
<keyword evidence="2" id="KW-1185">Reference proteome</keyword>
<dbReference type="Proteomes" id="UP000214747">
    <property type="component" value="Unassembled WGS sequence"/>
</dbReference>
<reference evidence="1 2" key="1">
    <citation type="journal article" date="2010" name="Int. J. Syst. Evol. Microbiol.">
        <title>Reclassification of Herbaspirillum putei as a later heterotypic synonym of Herbaspirillum huttiense, with the description of H. huttiense subsp. huttiense subsp. nov. and H. huttiense subsp. putei subsp. nov., comb. nov., and description of Herbaspirillum aquaticum sp. nov.</title>
        <authorList>
            <person name="Dobritsa A.P."/>
            <person name="Reddy M.C."/>
            <person name="Samadpour M."/>
        </authorList>
    </citation>
    <scope>NUCLEOTIDE SEQUENCE [LARGE SCALE GENOMIC DNA]</scope>
    <source>
        <strain evidence="1 2">IEH 4430</strain>
    </source>
</reference>
<dbReference type="AlphaFoldDB" id="A0A225SS08"/>
<evidence type="ECO:0008006" key="3">
    <source>
        <dbReference type="Google" id="ProtNLM"/>
    </source>
</evidence>
<dbReference type="EMBL" id="NJGV01000013">
    <property type="protein sequence ID" value="OWY33889.1"/>
    <property type="molecule type" value="Genomic_DNA"/>
</dbReference>
<comment type="caution">
    <text evidence="1">The sequence shown here is derived from an EMBL/GenBank/DDBJ whole genome shotgun (WGS) entry which is preliminary data.</text>
</comment>
<evidence type="ECO:0000313" key="1">
    <source>
        <dbReference type="EMBL" id="OWY33889.1"/>
    </source>
</evidence>
<dbReference type="InterPro" id="IPR018531">
    <property type="entry name" value="DUF1993"/>
</dbReference>
<dbReference type="SUPFAM" id="SSF109854">
    <property type="entry name" value="DinB/YfiT-like putative metalloenzymes"/>
    <property type="match status" value="1"/>
</dbReference>
<dbReference type="RefSeq" id="WP_088755839.1">
    <property type="nucleotide sequence ID" value="NZ_JARJFG010000005.1"/>
</dbReference>
<gene>
    <name evidence="1" type="ORF">CEJ45_14760</name>
</gene>
<proteinExistence type="predicted"/>